<organism evidence="2">
    <name type="scientific">uncultured bacterium</name>
    <name type="common">gcode 4</name>
    <dbReference type="NCBI Taxonomy" id="1234023"/>
    <lineage>
        <taxon>Bacteria</taxon>
        <taxon>environmental samples</taxon>
    </lineage>
</organism>
<dbReference type="InterPro" id="IPR041628">
    <property type="entry name" value="ChlI/MoxR_AAA_lid"/>
</dbReference>
<feature type="non-terminal residue" evidence="2">
    <location>
        <position position="1"/>
    </location>
</feature>
<protein>
    <recommendedName>
        <fullName evidence="1">ChlI/MoxR AAA lid domain-containing protein</fullName>
    </recommendedName>
</protein>
<feature type="domain" description="ChlI/MoxR AAA lid" evidence="1">
    <location>
        <begin position="1"/>
        <end position="42"/>
    </location>
</feature>
<name>K1XJC3_9BACT</name>
<dbReference type="Pfam" id="PF17863">
    <property type="entry name" value="AAA_lid_2"/>
    <property type="match status" value="1"/>
</dbReference>
<evidence type="ECO:0000259" key="1">
    <source>
        <dbReference type="Pfam" id="PF17863"/>
    </source>
</evidence>
<comment type="caution">
    <text evidence="2">The sequence shown here is derived from an EMBL/GenBank/DDBJ whole genome shotgun (WGS) entry which is preliminary data.</text>
</comment>
<reference evidence="2" key="1">
    <citation type="journal article" date="2012" name="Science">
        <title>Fermentation, hydrogen, and sulfur metabolism in multiple uncultivated bacterial phyla.</title>
        <authorList>
            <person name="Wrighton K.C."/>
            <person name="Thomas B.C."/>
            <person name="Sharon I."/>
            <person name="Miller C.S."/>
            <person name="Castelle C.J."/>
            <person name="VerBerkmoes N.C."/>
            <person name="Wilkins M.J."/>
            <person name="Hettich R.L."/>
            <person name="Lipton M.S."/>
            <person name="Williams K.H."/>
            <person name="Long P.E."/>
            <person name="Banfield J.F."/>
        </authorList>
    </citation>
    <scope>NUCLEOTIDE SEQUENCE [LARGE SCALE GENOMIC DNA]</scope>
</reference>
<gene>
    <name evidence="2" type="ORF">ACD_78C00049G0001</name>
</gene>
<dbReference type="Gene3D" id="1.10.8.80">
    <property type="entry name" value="Magnesium chelatase subunit I, C-Terminal domain"/>
    <property type="match status" value="1"/>
</dbReference>
<accession>K1XJC3</accession>
<dbReference type="EMBL" id="AMFJ01034049">
    <property type="protein sequence ID" value="EKD30465.1"/>
    <property type="molecule type" value="Genomic_DNA"/>
</dbReference>
<dbReference type="AlphaFoldDB" id="K1XJC3"/>
<evidence type="ECO:0000313" key="2">
    <source>
        <dbReference type="EMBL" id="EKD30465.1"/>
    </source>
</evidence>
<sequence length="49" mass="5628">GRDYVTPEDIKAMAHEVLRHRIGRSFEAIGEDIDTDQIIEQILEHVVVL</sequence>
<proteinExistence type="predicted"/>